<proteinExistence type="predicted"/>
<gene>
    <name evidence="2" type="ORF">CBOVIS_LOCUS8014</name>
</gene>
<organism evidence="2 3">
    <name type="scientific">Caenorhabditis bovis</name>
    <dbReference type="NCBI Taxonomy" id="2654633"/>
    <lineage>
        <taxon>Eukaryota</taxon>
        <taxon>Metazoa</taxon>
        <taxon>Ecdysozoa</taxon>
        <taxon>Nematoda</taxon>
        <taxon>Chromadorea</taxon>
        <taxon>Rhabditida</taxon>
        <taxon>Rhabditina</taxon>
        <taxon>Rhabditomorpha</taxon>
        <taxon>Rhabditoidea</taxon>
        <taxon>Rhabditidae</taxon>
        <taxon>Peloderinae</taxon>
        <taxon>Caenorhabditis</taxon>
    </lineage>
</organism>
<keyword evidence="3" id="KW-1185">Reference proteome</keyword>
<accession>A0A8S1EWZ5</accession>
<sequence length="115" mass="13019">MQFKHVVTFVAFVLIVQECNTLTVSDLFGRLKDRQREQDAIIEKALERNIASDTPLMVDKTYVRSVGTVAGRQIIPRRWTYGEKIDAISVDEDGVAIPVRARPSLSSILNRRFGN</sequence>
<keyword evidence="1" id="KW-0732">Signal</keyword>
<dbReference type="AlphaFoldDB" id="A0A8S1EWZ5"/>
<dbReference type="Proteomes" id="UP000494206">
    <property type="component" value="Unassembled WGS sequence"/>
</dbReference>
<feature type="signal peptide" evidence="1">
    <location>
        <begin position="1"/>
        <end position="21"/>
    </location>
</feature>
<dbReference type="EMBL" id="CADEPM010000005">
    <property type="protein sequence ID" value="CAB3405869.1"/>
    <property type="molecule type" value="Genomic_DNA"/>
</dbReference>
<evidence type="ECO:0000256" key="1">
    <source>
        <dbReference type="SAM" id="SignalP"/>
    </source>
</evidence>
<comment type="caution">
    <text evidence="2">The sequence shown here is derived from an EMBL/GenBank/DDBJ whole genome shotgun (WGS) entry which is preliminary data.</text>
</comment>
<dbReference type="PANTHER" id="PTHR39352">
    <property type="entry name" value="PROTEIN CBG14251"/>
    <property type="match status" value="1"/>
</dbReference>
<dbReference type="PANTHER" id="PTHR39352:SF2">
    <property type="entry name" value="FMRF-LIKE PEPTIDE"/>
    <property type="match status" value="1"/>
</dbReference>
<name>A0A8S1EWZ5_9PELO</name>
<evidence type="ECO:0000313" key="2">
    <source>
        <dbReference type="EMBL" id="CAB3405869.1"/>
    </source>
</evidence>
<feature type="chain" id="PRO_5035830585" evidence="1">
    <location>
        <begin position="22"/>
        <end position="115"/>
    </location>
</feature>
<dbReference type="OrthoDB" id="5796668at2759"/>
<reference evidence="2 3" key="1">
    <citation type="submission" date="2020-04" db="EMBL/GenBank/DDBJ databases">
        <authorList>
            <person name="Laetsch R D."/>
            <person name="Stevens L."/>
            <person name="Kumar S."/>
            <person name="Blaxter L. M."/>
        </authorList>
    </citation>
    <scope>NUCLEOTIDE SEQUENCE [LARGE SCALE GENOMIC DNA]</scope>
</reference>
<evidence type="ECO:0000313" key="3">
    <source>
        <dbReference type="Proteomes" id="UP000494206"/>
    </source>
</evidence>
<protein>
    <submittedName>
        <fullName evidence="2">Uncharacterized protein</fullName>
    </submittedName>
</protein>